<reference evidence="2 3" key="1">
    <citation type="submission" date="2020-08" db="EMBL/GenBank/DDBJ databases">
        <authorList>
            <person name="Newling K."/>
            <person name="Davey J."/>
            <person name="Forrester S."/>
        </authorList>
    </citation>
    <scope>NUCLEOTIDE SEQUENCE [LARGE SCALE GENOMIC DNA]</scope>
    <source>
        <strain evidence="3">Crithidia deanei Carvalho (ATCC PRA-265)</strain>
    </source>
</reference>
<gene>
    <name evidence="2" type="ORF">ADEAN_000850800</name>
</gene>
<name>A0A7G2CR53_9TRYP</name>
<evidence type="ECO:0000256" key="1">
    <source>
        <dbReference type="SAM" id="Phobius"/>
    </source>
</evidence>
<evidence type="ECO:0000313" key="2">
    <source>
        <dbReference type="EMBL" id="CAD2220983.1"/>
    </source>
</evidence>
<keyword evidence="1" id="KW-1133">Transmembrane helix</keyword>
<dbReference type="AlphaFoldDB" id="A0A7G2CR53"/>
<keyword evidence="1" id="KW-0472">Membrane</keyword>
<dbReference type="EMBL" id="LR877163">
    <property type="protein sequence ID" value="CAD2220983.1"/>
    <property type="molecule type" value="Genomic_DNA"/>
</dbReference>
<accession>A0A7G2CR53</accession>
<feature type="transmembrane region" description="Helical" evidence="1">
    <location>
        <begin position="21"/>
        <end position="45"/>
    </location>
</feature>
<keyword evidence="1" id="KW-0812">Transmembrane</keyword>
<evidence type="ECO:0000313" key="3">
    <source>
        <dbReference type="Proteomes" id="UP000515908"/>
    </source>
</evidence>
<organism evidence="2 3">
    <name type="scientific">Angomonas deanei</name>
    <dbReference type="NCBI Taxonomy" id="59799"/>
    <lineage>
        <taxon>Eukaryota</taxon>
        <taxon>Discoba</taxon>
        <taxon>Euglenozoa</taxon>
        <taxon>Kinetoplastea</taxon>
        <taxon>Metakinetoplastina</taxon>
        <taxon>Trypanosomatida</taxon>
        <taxon>Trypanosomatidae</taxon>
        <taxon>Strigomonadinae</taxon>
        <taxon>Angomonas</taxon>
    </lineage>
</organism>
<dbReference type="VEuPathDB" id="TriTrypDB:ADEAN_000850800"/>
<sequence length="114" mass="13374">MIGVVIGCGIRGRCRRFLRRISYRIGFFLFIGIRWYIVFIIMMTIGVITLEEIFITLRQWLRERGMTLTIDVVFTVGFRYIVCNMMLISVRGDPTTALDIILLIVDDIHFLRIP</sequence>
<keyword evidence="3" id="KW-1185">Reference proteome</keyword>
<feature type="transmembrane region" description="Helical" evidence="1">
    <location>
        <begin position="65"/>
        <end position="82"/>
    </location>
</feature>
<proteinExistence type="predicted"/>
<protein>
    <submittedName>
        <fullName evidence="2">Uncharacterized protein</fullName>
    </submittedName>
</protein>
<dbReference type="Proteomes" id="UP000515908">
    <property type="component" value="Chromosome 19"/>
</dbReference>